<protein>
    <submittedName>
        <fullName evidence="2">Uncharacterized protein YbjQ (UPF0145 family)</fullName>
    </submittedName>
</protein>
<sequence>MKDISKCLVYDDKLNFTTFSKLKSNNNELDGELADRHSYPFNSGEFMKTSIYFAAAIAAVCVPFSLNAAPVTKQYVINNEEVGVPVFPHDITDRPYKVLGDVKAGVRKATIFSKAPSQEKIYRELWERGEKLGADAVIKAQYGDAHVTAFSWGSSSATGVAIKFIDPVAPAAPAAE</sequence>
<evidence type="ECO:0000313" key="3">
    <source>
        <dbReference type="Proteomes" id="UP000575068"/>
    </source>
</evidence>
<keyword evidence="3" id="KW-1185">Reference proteome</keyword>
<keyword evidence="1" id="KW-0812">Transmembrane</keyword>
<keyword evidence="1" id="KW-0472">Membrane</keyword>
<comment type="caution">
    <text evidence="2">The sequence shown here is derived from an EMBL/GenBank/DDBJ whole genome shotgun (WGS) entry which is preliminary data.</text>
</comment>
<evidence type="ECO:0000313" key="2">
    <source>
        <dbReference type="EMBL" id="MBB4642648.1"/>
    </source>
</evidence>
<organism evidence="2 3">
    <name type="scientific">Rhizorhapis suberifaciens</name>
    <name type="common">corky root of lettuce</name>
    <dbReference type="NCBI Taxonomy" id="13656"/>
    <lineage>
        <taxon>Bacteria</taxon>
        <taxon>Pseudomonadati</taxon>
        <taxon>Pseudomonadota</taxon>
        <taxon>Alphaproteobacteria</taxon>
        <taxon>Sphingomonadales</taxon>
        <taxon>Sphingomonadaceae</taxon>
        <taxon>Rhizorhapis</taxon>
    </lineage>
</organism>
<feature type="transmembrane region" description="Helical" evidence="1">
    <location>
        <begin position="50"/>
        <end position="69"/>
    </location>
</feature>
<keyword evidence="1" id="KW-1133">Transmembrane helix</keyword>
<dbReference type="AlphaFoldDB" id="A0A840HYR0"/>
<evidence type="ECO:0000256" key="1">
    <source>
        <dbReference type="SAM" id="Phobius"/>
    </source>
</evidence>
<reference evidence="2 3" key="1">
    <citation type="submission" date="2020-08" db="EMBL/GenBank/DDBJ databases">
        <title>Genomic Encyclopedia of Type Strains, Phase IV (KMG-IV): sequencing the most valuable type-strain genomes for metagenomic binning, comparative biology and taxonomic classification.</title>
        <authorList>
            <person name="Goeker M."/>
        </authorList>
    </citation>
    <scope>NUCLEOTIDE SEQUENCE [LARGE SCALE GENOMIC DNA]</scope>
    <source>
        <strain evidence="2 3">DSM 7465</strain>
    </source>
</reference>
<dbReference type="RefSeq" id="WP_246415013.1">
    <property type="nucleotide sequence ID" value="NZ_JACHOV010000012.1"/>
</dbReference>
<dbReference type="EMBL" id="JACHOV010000012">
    <property type="protein sequence ID" value="MBB4642648.1"/>
    <property type="molecule type" value="Genomic_DNA"/>
</dbReference>
<proteinExistence type="predicted"/>
<dbReference type="Proteomes" id="UP000575068">
    <property type="component" value="Unassembled WGS sequence"/>
</dbReference>
<name>A0A840HYR0_9SPHN</name>
<accession>A0A840HYR0</accession>
<gene>
    <name evidence="2" type="ORF">HNQ99_002984</name>
</gene>